<organism evidence="3 4">
    <name type="scientific">Aeribacillus alveayuensis</name>
    <dbReference type="NCBI Taxonomy" id="279215"/>
    <lineage>
        <taxon>Bacteria</taxon>
        <taxon>Bacillati</taxon>
        <taxon>Bacillota</taxon>
        <taxon>Bacilli</taxon>
        <taxon>Bacillales</taxon>
        <taxon>Bacillaceae</taxon>
        <taxon>Aeribacillus</taxon>
    </lineage>
</organism>
<evidence type="ECO:0000259" key="1">
    <source>
        <dbReference type="Pfam" id="PF00188"/>
    </source>
</evidence>
<comment type="caution">
    <text evidence="3">The sequence shown here is derived from an EMBL/GenBank/DDBJ whole genome shotgun (WGS) entry which is preliminary data.</text>
</comment>
<feature type="domain" description="CAP-associated" evidence="2">
    <location>
        <begin position="48"/>
        <end position="187"/>
    </location>
</feature>
<evidence type="ECO:0000259" key="2">
    <source>
        <dbReference type="Pfam" id="PF14504"/>
    </source>
</evidence>
<proteinExistence type="predicted"/>
<keyword evidence="4" id="KW-1185">Reference proteome</keyword>
<reference evidence="3 4" key="1">
    <citation type="submission" date="2023-07" db="EMBL/GenBank/DDBJ databases">
        <title>Genomic Encyclopedia of Type Strains, Phase IV (KMG-IV): sequencing the most valuable type-strain genomes for metagenomic binning, comparative biology and taxonomic classification.</title>
        <authorList>
            <person name="Goeker M."/>
        </authorList>
    </citation>
    <scope>NUCLEOTIDE SEQUENCE [LARGE SCALE GENOMIC DNA]</scope>
    <source>
        <strain evidence="3 4">DSM 19092</strain>
    </source>
</reference>
<dbReference type="InterPro" id="IPR035940">
    <property type="entry name" value="CAP_sf"/>
</dbReference>
<evidence type="ECO:0000313" key="4">
    <source>
        <dbReference type="Proteomes" id="UP001225646"/>
    </source>
</evidence>
<dbReference type="Gene3D" id="3.40.33.10">
    <property type="entry name" value="CAP"/>
    <property type="match status" value="1"/>
</dbReference>
<evidence type="ECO:0000313" key="3">
    <source>
        <dbReference type="EMBL" id="MDQ0161607.1"/>
    </source>
</evidence>
<dbReference type="Pfam" id="PF00188">
    <property type="entry name" value="CAP"/>
    <property type="match status" value="1"/>
</dbReference>
<protein>
    <submittedName>
        <fullName evidence="3">Uncharacterized protein YkwD</fullName>
    </submittedName>
</protein>
<dbReference type="InterPro" id="IPR029410">
    <property type="entry name" value="CAP_assoc"/>
</dbReference>
<sequence>MKMAVVLLLFLLFYFIHIEVGDQKEDRKVEDEKVTEEKEVKMEMTSIIGKTSEEIEKMFGNPNRKEPSSYDYEWWVYNENFDQYMQIGIYKNKVVTAYLIGEEVDISPLKIGQPIQELFATVTPDTNVSVEHQGNYYRFELSEEDINTRPLIKLNGVYLQLYVDRFTGRLSSVRILDKETLIKQQPYEMVYRGQLITAKPISRELQRQIDEGQEKQIFDLTNIIRKRHGLNTLAWHKGTAIVAYNHSKDMKDHHYFSHDSPSEGTLVNRLKFENIPFELAGENIAAEYVDGIAVVEGWLNSEGHRKTLLEKDFTHLGVGVYQKYYTQNFVKLWEQAS</sequence>
<dbReference type="PANTHER" id="PTHR31157:SF26">
    <property type="entry name" value="SCP-LIKE EXTRACELLULAR PROTEIN"/>
    <property type="match status" value="1"/>
</dbReference>
<dbReference type="Pfam" id="PF14504">
    <property type="entry name" value="CAP_assoc_N"/>
    <property type="match status" value="1"/>
</dbReference>
<accession>A0ABT9VKV6</accession>
<dbReference type="EMBL" id="JAUSTR010000001">
    <property type="protein sequence ID" value="MDQ0161607.1"/>
    <property type="molecule type" value="Genomic_DNA"/>
</dbReference>
<gene>
    <name evidence="3" type="ORF">J2S06_000677</name>
</gene>
<dbReference type="CDD" id="cd05379">
    <property type="entry name" value="CAP_bacterial"/>
    <property type="match status" value="1"/>
</dbReference>
<feature type="domain" description="SCP" evidence="1">
    <location>
        <begin position="218"/>
        <end position="328"/>
    </location>
</feature>
<dbReference type="InterPro" id="IPR014044">
    <property type="entry name" value="CAP_dom"/>
</dbReference>
<dbReference type="PANTHER" id="PTHR31157">
    <property type="entry name" value="SCP DOMAIN-CONTAINING PROTEIN"/>
    <property type="match status" value="1"/>
</dbReference>
<dbReference type="Proteomes" id="UP001225646">
    <property type="component" value="Unassembled WGS sequence"/>
</dbReference>
<dbReference type="SUPFAM" id="SSF55797">
    <property type="entry name" value="PR-1-like"/>
    <property type="match status" value="1"/>
</dbReference>
<name>A0ABT9VKV6_9BACI</name>